<name>A0A9P6NB80_9BASI</name>
<dbReference type="OrthoDB" id="2507440at2759"/>
<gene>
    <name evidence="2" type="ORF">CROQUDRAFT_27262</name>
</gene>
<protein>
    <recommendedName>
        <fullName evidence="1">DDE-1 domain-containing protein</fullName>
    </recommendedName>
</protein>
<dbReference type="InterPro" id="IPR004875">
    <property type="entry name" value="DDE_SF_endonuclease_dom"/>
</dbReference>
<feature type="non-terminal residue" evidence="2">
    <location>
        <position position="1"/>
    </location>
</feature>
<feature type="domain" description="DDE-1" evidence="1">
    <location>
        <begin position="19"/>
        <end position="187"/>
    </location>
</feature>
<dbReference type="PANTHER" id="PTHR19303">
    <property type="entry name" value="TRANSPOSON"/>
    <property type="match status" value="1"/>
</dbReference>
<feature type="non-terminal residue" evidence="2">
    <location>
        <position position="193"/>
    </location>
</feature>
<accession>A0A9P6NB80</accession>
<evidence type="ECO:0000313" key="3">
    <source>
        <dbReference type="Proteomes" id="UP000886653"/>
    </source>
</evidence>
<dbReference type="GO" id="GO:0003677">
    <property type="term" value="F:DNA binding"/>
    <property type="evidence" value="ECO:0007669"/>
    <property type="project" value="TreeGrafter"/>
</dbReference>
<sequence length="193" mass="21927">IPPDHALANAVAHGLKSSKNRLTFALTCNALGTEKLEPLIIGRYQRPCCFKRRSGSELGFLYFFNTKAWMNHMIFQDWIAKLNLKCRHILLLLDNFASHLLPPAPLTNVRVEFFHPNMTSHLQPLNSGVIQNFKSNFKSQSVGQALRLFEDGETDPKKLFKIDQLIAMNLAIKAWQAVSEATIRNCWIHTGLI</sequence>
<dbReference type="Pfam" id="PF03184">
    <property type="entry name" value="DDE_1"/>
    <property type="match status" value="1"/>
</dbReference>
<dbReference type="PANTHER" id="PTHR19303:SF73">
    <property type="entry name" value="PROTEIN PDC2"/>
    <property type="match status" value="1"/>
</dbReference>
<reference evidence="2" key="1">
    <citation type="submission" date="2013-11" db="EMBL/GenBank/DDBJ databases">
        <title>Genome sequence of the fusiform rust pathogen reveals effectors for host alternation and coevolution with pine.</title>
        <authorList>
            <consortium name="DOE Joint Genome Institute"/>
            <person name="Smith K."/>
            <person name="Pendleton A."/>
            <person name="Kubisiak T."/>
            <person name="Anderson C."/>
            <person name="Salamov A."/>
            <person name="Aerts A."/>
            <person name="Riley R."/>
            <person name="Clum A."/>
            <person name="Lindquist E."/>
            <person name="Ence D."/>
            <person name="Campbell M."/>
            <person name="Kronenberg Z."/>
            <person name="Feau N."/>
            <person name="Dhillon B."/>
            <person name="Hamelin R."/>
            <person name="Burleigh J."/>
            <person name="Smith J."/>
            <person name="Yandell M."/>
            <person name="Nelson C."/>
            <person name="Grigoriev I."/>
            <person name="Davis J."/>
        </authorList>
    </citation>
    <scope>NUCLEOTIDE SEQUENCE</scope>
    <source>
        <strain evidence="2">G11</strain>
    </source>
</reference>
<dbReference type="GO" id="GO:0005634">
    <property type="term" value="C:nucleus"/>
    <property type="evidence" value="ECO:0007669"/>
    <property type="project" value="TreeGrafter"/>
</dbReference>
<dbReference type="EMBL" id="MU167434">
    <property type="protein sequence ID" value="KAG0140566.1"/>
    <property type="molecule type" value="Genomic_DNA"/>
</dbReference>
<organism evidence="2 3">
    <name type="scientific">Cronartium quercuum f. sp. fusiforme G11</name>
    <dbReference type="NCBI Taxonomy" id="708437"/>
    <lineage>
        <taxon>Eukaryota</taxon>
        <taxon>Fungi</taxon>
        <taxon>Dikarya</taxon>
        <taxon>Basidiomycota</taxon>
        <taxon>Pucciniomycotina</taxon>
        <taxon>Pucciniomycetes</taxon>
        <taxon>Pucciniales</taxon>
        <taxon>Coleosporiaceae</taxon>
        <taxon>Cronartium</taxon>
    </lineage>
</organism>
<dbReference type="AlphaFoldDB" id="A0A9P6NB80"/>
<comment type="caution">
    <text evidence="2">The sequence shown here is derived from an EMBL/GenBank/DDBJ whole genome shotgun (WGS) entry which is preliminary data.</text>
</comment>
<proteinExistence type="predicted"/>
<dbReference type="Proteomes" id="UP000886653">
    <property type="component" value="Unassembled WGS sequence"/>
</dbReference>
<evidence type="ECO:0000313" key="2">
    <source>
        <dbReference type="EMBL" id="KAG0140566.1"/>
    </source>
</evidence>
<evidence type="ECO:0000259" key="1">
    <source>
        <dbReference type="Pfam" id="PF03184"/>
    </source>
</evidence>
<dbReference type="InterPro" id="IPR050863">
    <property type="entry name" value="CenT-Element_Derived"/>
</dbReference>
<keyword evidence="3" id="KW-1185">Reference proteome</keyword>